<dbReference type="Proteomes" id="UP000316806">
    <property type="component" value="Chromosome"/>
</dbReference>
<name>A0A516R0S7_STRST</name>
<dbReference type="RefSeq" id="WP_144000832.1">
    <property type="nucleotide sequence ID" value="NZ_CP040916.1"/>
</dbReference>
<organism evidence="2 3">
    <name type="scientific">Streptomyces spectabilis</name>
    <dbReference type="NCBI Taxonomy" id="68270"/>
    <lineage>
        <taxon>Bacteria</taxon>
        <taxon>Bacillati</taxon>
        <taxon>Actinomycetota</taxon>
        <taxon>Actinomycetes</taxon>
        <taxon>Kitasatosporales</taxon>
        <taxon>Streptomycetaceae</taxon>
        <taxon>Streptomyces</taxon>
    </lineage>
</organism>
<sequence>MEIWLLNNLSTPALALIMVGGIIALALAGSVLVYRRHPALAEGEHNDMVGAGLGMFAAIYGIILAFVVVTLWTETDDAETVVANEATHLAQMVRDSQAFPPAQHARMEEAVSAYAHAVTEVQWPLMREGRPKYGATEAAIGDMFATLNSFEPRTEREKAFYRETISDINKVVAERRARITKAQQSLPGLFKVLAYGGALVIIPLTFLYGNKSTRVRLLFVGSVAALVGFSLLLVLVLDHPFSGGITVSPDAYKEGALAKFW</sequence>
<evidence type="ECO:0000313" key="2">
    <source>
        <dbReference type="EMBL" id="QDQ09253.1"/>
    </source>
</evidence>
<feature type="transmembrane region" description="Helical" evidence="1">
    <location>
        <begin position="217"/>
        <end position="237"/>
    </location>
</feature>
<protein>
    <submittedName>
        <fullName evidence="2">DUF4239 domain-containing protein</fullName>
    </submittedName>
</protein>
<evidence type="ECO:0000256" key="1">
    <source>
        <dbReference type="SAM" id="Phobius"/>
    </source>
</evidence>
<accession>A0A516R0S7</accession>
<proteinExistence type="predicted"/>
<evidence type="ECO:0000313" key="3">
    <source>
        <dbReference type="Proteomes" id="UP000316806"/>
    </source>
</evidence>
<dbReference type="EMBL" id="CP040916">
    <property type="protein sequence ID" value="QDQ09253.1"/>
    <property type="molecule type" value="Genomic_DNA"/>
</dbReference>
<keyword evidence="1" id="KW-0812">Transmembrane</keyword>
<dbReference type="Pfam" id="PF14023">
    <property type="entry name" value="Bestrophin-like"/>
    <property type="match status" value="1"/>
</dbReference>
<feature type="transmembrane region" description="Helical" evidence="1">
    <location>
        <begin position="192"/>
        <end position="210"/>
    </location>
</feature>
<reference evidence="2 3" key="1">
    <citation type="journal article" date="2019" name="J. Ind. Microbiol. Biotechnol.">
        <title>The complete genomic sequence of Streptomyces spectabilis NRRL-2792 and identification of secondary metabolite biosynthetic gene clusters.</title>
        <authorList>
            <person name="Sinha A."/>
            <person name="Phillips-Salemka S."/>
            <person name="Niraula T.A."/>
            <person name="Short K.A."/>
            <person name="Niraula N.P."/>
        </authorList>
    </citation>
    <scope>NUCLEOTIDE SEQUENCE [LARGE SCALE GENOMIC DNA]</scope>
    <source>
        <strain evidence="2 3">NRRL 2792</strain>
    </source>
</reference>
<keyword evidence="1" id="KW-1133">Transmembrane helix</keyword>
<dbReference type="AlphaFoldDB" id="A0A516R0S7"/>
<keyword evidence="1" id="KW-0472">Membrane</keyword>
<gene>
    <name evidence="2" type="ORF">FH965_00640</name>
</gene>
<feature type="transmembrane region" description="Helical" evidence="1">
    <location>
        <begin position="12"/>
        <end position="34"/>
    </location>
</feature>
<feature type="transmembrane region" description="Helical" evidence="1">
    <location>
        <begin position="46"/>
        <end position="72"/>
    </location>
</feature>
<dbReference type="InterPro" id="IPR025333">
    <property type="entry name" value="DUF4239"/>
</dbReference>